<dbReference type="InterPro" id="IPR006860">
    <property type="entry name" value="FecR"/>
</dbReference>
<dbReference type="Pfam" id="PF04773">
    <property type="entry name" value="FecR"/>
    <property type="match status" value="1"/>
</dbReference>
<dbReference type="InterPro" id="IPR012373">
    <property type="entry name" value="Ferrdict_sens_TM"/>
</dbReference>
<evidence type="ECO:0000313" key="5">
    <source>
        <dbReference type="Proteomes" id="UP001597138"/>
    </source>
</evidence>
<dbReference type="Gene3D" id="3.55.50.30">
    <property type="match status" value="1"/>
</dbReference>
<dbReference type="RefSeq" id="WP_379817931.1">
    <property type="nucleotide sequence ID" value="NZ_JBHUDZ010000008.1"/>
</dbReference>
<gene>
    <name evidence="4" type="ORF">ACFSC2_08820</name>
</gene>
<dbReference type="Proteomes" id="UP001597138">
    <property type="component" value="Unassembled WGS sequence"/>
</dbReference>
<evidence type="ECO:0000313" key="4">
    <source>
        <dbReference type="EMBL" id="MFD1602835.1"/>
    </source>
</evidence>
<dbReference type="PANTHER" id="PTHR30273:SF2">
    <property type="entry name" value="PROTEIN FECR"/>
    <property type="match status" value="1"/>
</dbReference>
<evidence type="ECO:0000259" key="2">
    <source>
        <dbReference type="Pfam" id="PF04773"/>
    </source>
</evidence>
<keyword evidence="1" id="KW-1133">Transmembrane helix</keyword>
<comment type="caution">
    <text evidence="4">The sequence shown here is derived from an EMBL/GenBank/DDBJ whole genome shotgun (WGS) entry which is preliminary data.</text>
</comment>
<proteinExistence type="predicted"/>
<reference evidence="5" key="1">
    <citation type="journal article" date="2019" name="Int. J. Syst. Evol. Microbiol.">
        <title>The Global Catalogue of Microorganisms (GCM) 10K type strain sequencing project: providing services to taxonomists for standard genome sequencing and annotation.</title>
        <authorList>
            <consortium name="The Broad Institute Genomics Platform"/>
            <consortium name="The Broad Institute Genome Sequencing Center for Infectious Disease"/>
            <person name="Wu L."/>
            <person name="Ma J."/>
        </authorList>
    </citation>
    <scope>NUCLEOTIDE SEQUENCE [LARGE SCALE GENOMIC DNA]</scope>
    <source>
        <strain evidence="5">CCUG 70865</strain>
    </source>
</reference>
<organism evidence="4 5">
    <name type="scientific">Flavobacterium artemisiae</name>
    <dbReference type="NCBI Taxonomy" id="2126556"/>
    <lineage>
        <taxon>Bacteria</taxon>
        <taxon>Pseudomonadati</taxon>
        <taxon>Bacteroidota</taxon>
        <taxon>Flavobacteriia</taxon>
        <taxon>Flavobacteriales</taxon>
        <taxon>Flavobacteriaceae</taxon>
        <taxon>Flavobacterium</taxon>
    </lineage>
</organism>
<feature type="domain" description="Protein FecR C-terminal" evidence="3">
    <location>
        <begin position="220"/>
        <end position="280"/>
    </location>
</feature>
<keyword evidence="5" id="KW-1185">Reference proteome</keyword>
<name>A0ABW4HCB6_9FLAO</name>
<evidence type="ECO:0000259" key="3">
    <source>
        <dbReference type="Pfam" id="PF16344"/>
    </source>
</evidence>
<feature type="domain" description="FecR protein" evidence="2">
    <location>
        <begin position="100"/>
        <end position="184"/>
    </location>
</feature>
<evidence type="ECO:0000256" key="1">
    <source>
        <dbReference type="SAM" id="Phobius"/>
    </source>
</evidence>
<accession>A0ABW4HCB6</accession>
<dbReference type="EMBL" id="JBHUDZ010000008">
    <property type="protein sequence ID" value="MFD1602835.1"/>
    <property type="molecule type" value="Genomic_DNA"/>
</dbReference>
<keyword evidence="1" id="KW-0812">Transmembrane</keyword>
<protein>
    <submittedName>
        <fullName evidence="4">FecR family protein</fullName>
    </submittedName>
</protein>
<dbReference type="PIRSF" id="PIRSF018266">
    <property type="entry name" value="FecR"/>
    <property type="match status" value="1"/>
</dbReference>
<keyword evidence="1" id="KW-0472">Membrane</keyword>
<dbReference type="InterPro" id="IPR032508">
    <property type="entry name" value="FecR_C"/>
</dbReference>
<dbReference type="Pfam" id="PF16344">
    <property type="entry name" value="FecR_C"/>
    <property type="match status" value="1"/>
</dbReference>
<sequence length="288" mass="33059">MSNNVRLKEMDEKKLEEELKKIWNETPVSHSENEKEASWESFQSKAFTPKKSKFKVWQFAAAAVLLFGIAGSVFFYNSNPLQNDLLLTSTVVENTTSIVKTVMLPDSSKVELNANSKITYASNFAVNRKIEIEGEAFFKVKKDKKHPFQVLCNDITTTVLGTSFIVKEHTENGTVVELYEGSVQINIKNQDKKWILEPGDKFIYGQKIASITDFNRFTDFDNEKLSAVVAYIQTSYGYKVTIPSEYLEKPITIRINKKEDLKDLVQLLAEMYNLNFEINEELKEITFQ</sequence>
<dbReference type="Gene3D" id="2.60.120.1440">
    <property type="match status" value="1"/>
</dbReference>
<dbReference type="PANTHER" id="PTHR30273">
    <property type="entry name" value="PERIPLASMIC SIGNAL SENSOR AND SIGMA FACTOR ACTIVATOR FECR-RELATED"/>
    <property type="match status" value="1"/>
</dbReference>
<feature type="transmembrane region" description="Helical" evidence="1">
    <location>
        <begin position="56"/>
        <end position="76"/>
    </location>
</feature>